<dbReference type="GO" id="GO:0016616">
    <property type="term" value="F:oxidoreductase activity, acting on the CH-OH group of donors, NAD or NADP as acceptor"/>
    <property type="evidence" value="ECO:0007669"/>
    <property type="project" value="TreeGrafter"/>
</dbReference>
<dbReference type="PANTHER" id="PTHR10366">
    <property type="entry name" value="NAD DEPENDENT EPIMERASE/DEHYDRATASE"/>
    <property type="match status" value="1"/>
</dbReference>
<dbReference type="EMBL" id="CM010718">
    <property type="protein sequence ID" value="RZC57817.1"/>
    <property type="molecule type" value="Genomic_DNA"/>
</dbReference>
<keyword evidence="4" id="KW-1185">Reference proteome</keyword>
<evidence type="ECO:0000256" key="1">
    <source>
        <dbReference type="ARBA" id="ARBA00023002"/>
    </source>
</evidence>
<dbReference type="Pfam" id="PF01370">
    <property type="entry name" value="Epimerase"/>
    <property type="match status" value="2"/>
</dbReference>
<dbReference type="InterPro" id="IPR050425">
    <property type="entry name" value="NAD(P)_dehydrat-like"/>
</dbReference>
<reference evidence="3 4" key="1">
    <citation type="journal article" date="2018" name="Science">
        <title>The opium poppy genome and morphinan production.</title>
        <authorList>
            <person name="Guo L."/>
            <person name="Winzer T."/>
            <person name="Yang X."/>
            <person name="Li Y."/>
            <person name="Ning Z."/>
            <person name="He Z."/>
            <person name="Teodor R."/>
            <person name="Lu Y."/>
            <person name="Bowser T.A."/>
            <person name="Graham I.A."/>
            <person name="Ye K."/>
        </authorList>
    </citation>
    <scope>NUCLEOTIDE SEQUENCE [LARGE SCALE GENOMIC DNA]</scope>
    <source>
        <strain evidence="4">cv. HN1</strain>
        <tissue evidence="3">Leaves</tissue>
    </source>
</reference>
<dbReference type="InterPro" id="IPR001509">
    <property type="entry name" value="Epimerase_deHydtase"/>
</dbReference>
<dbReference type="OMA" id="FIGPRCP"/>
<organism evidence="3 4">
    <name type="scientific">Papaver somniferum</name>
    <name type="common">Opium poppy</name>
    <dbReference type="NCBI Taxonomy" id="3469"/>
    <lineage>
        <taxon>Eukaryota</taxon>
        <taxon>Viridiplantae</taxon>
        <taxon>Streptophyta</taxon>
        <taxon>Embryophyta</taxon>
        <taxon>Tracheophyta</taxon>
        <taxon>Spermatophyta</taxon>
        <taxon>Magnoliopsida</taxon>
        <taxon>Ranunculales</taxon>
        <taxon>Papaveraceae</taxon>
        <taxon>Papaveroideae</taxon>
        <taxon>Papaver</taxon>
    </lineage>
</organism>
<keyword evidence="1" id="KW-0560">Oxidoreductase</keyword>
<dbReference type="AlphaFoldDB" id="A0A4Y7JAH2"/>
<protein>
    <recommendedName>
        <fullName evidence="2">NAD-dependent epimerase/dehydratase domain-containing protein</fullName>
    </recommendedName>
</protein>
<dbReference type="SUPFAM" id="SSF51735">
    <property type="entry name" value="NAD(P)-binding Rossmann-fold domains"/>
    <property type="match status" value="2"/>
</dbReference>
<dbReference type="Gene3D" id="3.40.50.720">
    <property type="entry name" value="NAD(P)-binding Rossmann-like Domain"/>
    <property type="match status" value="2"/>
</dbReference>
<evidence type="ECO:0000313" key="3">
    <source>
        <dbReference type="EMBL" id="RZC57817.1"/>
    </source>
</evidence>
<feature type="domain" description="NAD-dependent epimerase/dehydratase" evidence="2">
    <location>
        <begin position="9"/>
        <end position="251"/>
    </location>
</feature>
<dbReference type="STRING" id="3469.A0A4Y7JAH2"/>
<evidence type="ECO:0000313" key="4">
    <source>
        <dbReference type="Proteomes" id="UP000316621"/>
    </source>
</evidence>
<proteinExistence type="predicted"/>
<dbReference type="CDD" id="cd08958">
    <property type="entry name" value="FR_SDR_e"/>
    <property type="match status" value="2"/>
</dbReference>
<dbReference type="PANTHER" id="PTHR10366:SF563">
    <property type="entry name" value="CINNAMOYL-COA REDUCTASE 16"/>
    <property type="match status" value="1"/>
</dbReference>
<gene>
    <name evidence="3" type="ORF">C5167_005125</name>
</gene>
<feature type="domain" description="NAD-dependent epimerase/dehydratase" evidence="2">
    <location>
        <begin position="333"/>
        <end position="529"/>
    </location>
</feature>
<accession>A0A4Y7JAH2</accession>
<dbReference type="Gramene" id="RZC57817">
    <property type="protein sequence ID" value="RZC57817"/>
    <property type="gene ID" value="C5167_005125"/>
</dbReference>
<sequence length="640" mass="71381">MEKENKGIVCVTGGAGYFAAWLIKSLLEHGYTVRTTVRSDTGQVSHLKSLPEASGDKLQVFIADLERPESFDDVIDGCIGVFHVAHPTIDFTRKNEEPQDKMINTSVLGSIGVLKACLKSKTVKKVIYTSFAVAALFISNKKDVEEINENMWSEVETLRESRKWYPLSKTLTERAMFQFAEQYGLDLVSVLPSMIVGRFLTSSLPYSLKISQALVLGNKEHCNLLSTINNAVHIDDAASAHIFLFECPNAKGRYICSSADITIHDIAKFMSTKYPELQLPTELLAETEEEKPVHLASDKLWIQFQHNPDKRYQRFIEMEGEHRNDQEGNGKIVCVTGGAGYLASWLIMRLLQRGCSVRTTIRSDPKFKEDVSHLKALPEAAEKLQIFEADLETPESFDAAIDGCIGVFLVAQGIGLEQAYTQEKLLKTSVEGILGILKSCLKSKTVKKVVYTSSSAASMMVSNLKVVKEIDETMWSEVDHFIGKPENVIPAGLAYVVSKTLTERAAMKFSEEHGLDLVTILPSMIVGPFIIPNLPESVSLALSVILGDRTKMIRLKPTNAIFLFECQSAKGRHICSSVDFTIHDVAKFIAEKYPEFQLPTDLLKEIEEEKPVHLSSDKLLSMGFQFKYNLEEMFGDAIRS</sequence>
<dbReference type="FunFam" id="3.40.50.720:FF:000085">
    <property type="entry name" value="Dihydroflavonol reductase"/>
    <property type="match status" value="2"/>
</dbReference>
<dbReference type="InterPro" id="IPR036291">
    <property type="entry name" value="NAD(P)-bd_dom_sf"/>
</dbReference>
<evidence type="ECO:0000259" key="2">
    <source>
        <dbReference type="Pfam" id="PF01370"/>
    </source>
</evidence>
<dbReference type="Proteomes" id="UP000316621">
    <property type="component" value="Chromosome 4"/>
</dbReference>
<name>A0A4Y7JAH2_PAPSO</name>